<keyword evidence="2" id="KW-1185">Reference proteome</keyword>
<organism evidence="1 2">
    <name type="scientific">Pseudotenacibaculum haliotis</name>
    <dbReference type="NCBI Taxonomy" id="1862138"/>
    <lineage>
        <taxon>Bacteria</taxon>
        <taxon>Pseudomonadati</taxon>
        <taxon>Bacteroidota</taxon>
        <taxon>Flavobacteriia</taxon>
        <taxon>Flavobacteriales</taxon>
        <taxon>Flavobacteriaceae</taxon>
        <taxon>Pseudotenacibaculum</taxon>
    </lineage>
</organism>
<sequence>MKNRVLTIFLLFFGITIQAQELINFNQYKYIIVNSKFDFVKSVDAHQTSSLTKFLFNKIGFKSYLDNEEVPQELAINKCLGLFANVKDVSGLFITRSKVELRDCKGKLVYTTMEGEGRSKDLKRAYYQSITGAFKKLSHINYAYDPSISRNQAVVEKKPVVVEEKKEVKRKPVIVSKKVTVKEETPKKNALPVLTAQKKGNTYQLADDKGNLVFVLLKTNDPEKFIIKDKNGTLVKKGGYWLAEYYDNDSLVTQKYSVKF</sequence>
<reference evidence="2" key="1">
    <citation type="journal article" date="2019" name="Int. J. Syst. Evol. Microbiol.">
        <title>The Global Catalogue of Microorganisms (GCM) 10K type strain sequencing project: providing services to taxonomists for standard genome sequencing and annotation.</title>
        <authorList>
            <consortium name="The Broad Institute Genomics Platform"/>
            <consortium name="The Broad Institute Genome Sequencing Center for Infectious Disease"/>
            <person name="Wu L."/>
            <person name="Ma J."/>
        </authorList>
    </citation>
    <scope>NUCLEOTIDE SEQUENCE [LARGE SCALE GENOMIC DNA]</scope>
    <source>
        <strain evidence="2">KCTC 52127</strain>
    </source>
</reference>
<protein>
    <submittedName>
        <fullName evidence="1">Uncharacterized protein</fullName>
    </submittedName>
</protein>
<name>A0ABW5LNA8_9FLAO</name>
<evidence type="ECO:0000313" key="2">
    <source>
        <dbReference type="Proteomes" id="UP001597508"/>
    </source>
</evidence>
<accession>A0ABW5LNA8</accession>
<proteinExistence type="predicted"/>
<dbReference type="RefSeq" id="WP_379665036.1">
    <property type="nucleotide sequence ID" value="NZ_JBHULH010000001.1"/>
</dbReference>
<dbReference type="EMBL" id="JBHULH010000001">
    <property type="protein sequence ID" value="MFD2566328.1"/>
    <property type="molecule type" value="Genomic_DNA"/>
</dbReference>
<gene>
    <name evidence="1" type="ORF">ACFSRZ_03020</name>
</gene>
<evidence type="ECO:0000313" key="1">
    <source>
        <dbReference type="EMBL" id="MFD2566328.1"/>
    </source>
</evidence>
<comment type="caution">
    <text evidence="1">The sequence shown here is derived from an EMBL/GenBank/DDBJ whole genome shotgun (WGS) entry which is preliminary data.</text>
</comment>
<dbReference type="Proteomes" id="UP001597508">
    <property type="component" value="Unassembled WGS sequence"/>
</dbReference>